<dbReference type="SUPFAM" id="SSF56801">
    <property type="entry name" value="Acetyl-CoA synthetase-like"/>
    <property type="match status" value="1"/>
</dbReference>
<dbReference type="PANTHER" id="PTHR43272:SF33">
    <property type="entry name" value="AMP-BINDING DOMAIN-CONTAINING PROTEIN-RELATED"/>
    <property type="match status" value="1"/>
</dbReference>
<dbReference type="Gene3D" id="3.40.50.12780">
    <property type="entry name" value="N-terminal domain of ligase-like"/>
    <property type="match status" value="1"/>
</dbReference>
<dbReference type="Pfam" id="PF00501">
    <property type="entry name" value="AMP-binding"/>
    <property type="match status" value="1"/>
</dbReference>
<feature type="domain" description="AMP-dependent synthetase/ligase" evidence="3">
    <location>
        <begin position="72"/>
        <end position="476"/>
    </location>
</feature>
<accession>A0AAV7ZHS1</accession>
<dbReference type="InterPro" id="IPR020845">
    <property type="entry name" value="AMP-binding_CS"/>
</dbReference>
<evidence type="ECO:0000313" key="5">
    <source>
        <dbReference type="Proteomes" id="UP001146793"/>
    </source>
</evidence>
<dbReference type="GO" id="GO:0004467">
    <property type="term" value="F:long-chain fatty acid-CoA ligase activity"/>
    <property type="evidence" value="ECO:0007669"/>
    <property type="project" value="TreeGrafter"/>
</dbReference>
<keyword evidence="4" id="KW-0436">Ligase</keyword>
<sequence>MGSGSSKNETNFFEEQGYIYLNGESPIYRSKLCKDGLISTFDPEVKTLYQIFENTLEKYQDYEYLGHREFKNEEYGSYVWMNRKDFSVAKHYFACGLVSLGMKKGDPLALYAPNCTEWCIGESGCHCQSFVSVTLFDTLGYESSELIINECKIKFLLCDKTKLERIAELKPNCKTLEYIICIEPEINQKHVHKLQELGLEVLSLDQIIDLGKENDLEDNPPEPEDIATIMYTSGTTGTPKGVILTHQNLIASITGCLLESRFKPSEKDTHFSFLPLAHILERTLLNVVTAMGGKIGFFAGDYRNLLHDLVALKPTIFVGVPRVFQRIYDSIMLEISKKSKFHQYLFQLALNSKREALKNESTTPLWDYLFFNAIRDRFGGRVNLLISGSAPLPKKIYEFYQLAVTPHTIQGYGLSETGAACTVNWVKGSKTYDCGSTCVCNEIKLVDVPEMNYFSKNGILQGEIWVRGFNVFQGYYKNEELTNQVLTKEGWFKTGDIGEITKLGTLKIIDRKKNIFKLAQGEYVASEYLEDLYQHCPSISRIYIYGDSKQRYLVGIVLPNFKELKIYGRERQEEVCKSEKFKETIMEDIRKKAHESRLKSFEILKNVYLEFEPFTIYNKCLTTTMELRRFYLREKYKDILQELYEEINTEIKKEK</sequence>
<dbReference type="InterPro" id="IPR000873">
    <property type="entry name" value="AMP-dep_synth/lig_dom"/>
</dbReference>
<evidence type="ECO:0000313" key="4">
    <source>
        <dbReference type="EMBL" id="KAJ3440272.1"/>
    </source>
</evidence>
<dbReference type="GO" id="GO:0005783">
    <property type="term" value="C:endoplasmic reticulum"/>
    <property type="evidence" value="ECO:0007669"/>
    <property type="project" value="TreeGrafter"/>
</dbReference>
<dbReference type="GO" id="GO:0016020">
    <property type="term" value="C:membrane"/>
    <property type="evidence" value="ECO:0007669"/>
    <property type="project" value="TreeGrafter"/>
</dbReference>
<evidence type="ECO:0000256" key="1">
    <source>
        <dbReference type="ARBA" id="ARBA00022741"/>
    </source>
</evidence>
<organism evidence="4 5">
    <name type="scientific">Anaeramoeba flamelloides</name>
    <dbReference type="NCBI Taxonomy" id="1746091"/>
    <lineage>
        <taxon>Eukaryota</taxon>
        <taxon>Metamonada</taxon>
        <taxon>Anaeramoebidae</taxon>
        <taxon>Anaeramoeba</taxon>
    </lineage>
</organism>
<protein>
    <submittedName>
        <fullName evidence="4">Long-chain-fatty-acid--coa ligase</fullName>
    </submittedName>
</protein>
<gene>
    <name evidence="4" type="ORF">M0812_16329</name>
</gene>
<dbReference type="PROSITE" id="PS00455">
    <property type="entry name" value="AMP_BINDING"/>
    <property type="match status" value="1"/>
</dbReference>
<dbReference type="AlphaFoldDB" id="A0AAV7ZHS1"/>
<dbReference type="EMBL" id="JANTQA010000032">
    <property type="protein sequence ID" value="KAJ3440272.1"/>
    <property type="molecule type" value="Genomic_DNA"/>
</dbReference>
<dbReference type="InterPro" id="IPR042099">
    <property type="entry name" value="ANL_N_sf"/>
</dbReference>
<dbReference type="PANTHER" id="PTHR43272">
    <property type="entry name" value="LONG-CHAIN-FATTY-ACID--COA LIGASE"/>
    <property type="match status" value="1"/>
</dbReference>
<dbReference type="Proteomes" id="UP001146793">
    <property type="component" value="Unassembled WGS sequence"/>
</dbReference>
<name>A0AAV7ZHS1_9EUKA</name>
<comment type="caution">
    <text evidence="4">The sequence shown here is derived from an EMBL/GenBank/DDBJ whole genome shotgun (WGS) entry which is preliminary data.</text>
</comment>
<keyword evidence="2" id="KW-0067">ATP-binding</keyword>
<reference evidence="4" key="1">
    <citation type="submission" date="2022-08" db="EMBL/GenBank/DDBJ databases">
        <title>Novel sulphate-reducing endosymbionts in the free-living metamonad Anaeramoeba.</title>
        <authorList>
            <person name="Jerlstrom-Hultqvist J."/>
            <person name="Cepicka I."/>
            <person name="Gallot-Lavallee L."/>
            <person name="Salas-Leiva D."/>
            <person name="Curtis B.A."/>
            <person name="Zahonova K."/>
            <person name="Pipaliya S."/>
            <person name="Dacks J."/>
            <person name="Roger A.J."/>
        </authorList>
    </citation>
    <scope>NUCLEOTIDE SEQUENCE</scope>
    <source>
        <strain evidence="4">Busselton2</strain>
    </source>
</reference>
<dbReference type="GO" id="GO:0005524">
    <property type="term" value="F:ATP binding"/>
    <property type="evidence" value="ECO:0007669"/>
    <property type="project" value="UniProtKB-KW"/>
</dbReference>
<evidence type="ECO:0000259" key="3">
    <source>
        <dbReference type="Pfam" id="PF00501"/>
    </source>
</evidence>
<keyword evidence="1" id="KW-0547">Nucleotide-binding</keyword>
<evidence type="ECO:0000256" key="2">
    <source>
        <dbReference type="ARBA" id="ARBA00022840"/>
    </source>
</evidence>
<proteinExistence type="predicted"/>